<dbReference type="EMBL" id="JBEDUW010000001">
    <property type="protein sequence ID" value="KAK9950884.1"/>
    <property type="molecule type" value="Genomic_DNA"/>
</dbReference>
<proteinExistence type="predicted"/>
<evidence type="ECO:0008006" key="4">
    <source>
        <dbReference type="Google" id="ProtNLM"/>
    </source>
</evidence>
<keyword evidence="3" id="KW-1185">Reference proteome</keyword>
<dbReference type="Proteomes" id="UP001457282">
    <property type="component" value="Unassembled WGS sequence"/>
</dbReference>
<evidence type="ECO:0000313" key="3">
    <source>
        <dbReference type="Proteomes" id="UP001457282"/>
    </source>
</evidence>
<sequence>MAASDTAEASRSEETVASEASRSEDTTASDTAEGRIAGNDGPEHIDLSRCDGCLCTARDLGIHPRAFKSFWIEADDESNTWMTSKICVVAWFEPHHLDFAHHIAENDGVLVFIYQRADEKKVWRALEDRFNGSKPLCFTVGLYCVFVGIHSLCQSRGPTRFSWKVNRGSVVWLNQSGLFNDANVDVIREWCIFVHLAEDTVEGALYLTLWDNYTVQNDKEICKQADVEEYTKWFQGVSSKMVRDYLNRYADIRKIVVGSNHFLELLEKLNLILIISGSFTLDDVLKTRENHPRFSKFSQHPKSFGGHFMQVEARPTWMTERVELVKDKAGLKKAVGLARNKQLLLLVYYRGNDEGSKLLEANCNKSRPLCYTVGLCCHYVMAEDVVGFETDGCINSLSLVSAIENSWMELLKRTKGKLPEDWNVNFSMSEGMDNAKKQDKLCLVYYEGQPGLSLKQNKGSVISMKRHRLDKDGKLADMILKYCIFIHIVKETLSGHSYKIMWDNHRIKEGINSEETPIMAILRSDGQFLWHTWVNSKEMRAKAAIYIQCLQQTICTQVLHVDNYVAFDGSLVEASARAKEENKLVVAFLSGGDSVSSVIEKKLWEDKQVSEYFRNQVIYMRKTTDADIAAPCILCFDNGEISHELPLRIIELKEAIKVLKDEPCKDKQLDVEVVNANQSTKKGMSKVNIIRKNDSMGACKEKPEHNKSPKESRCAPTEKYNLQFPIEMQSYILGAYDVKADGNCGFRVVAAAMGFGEKSWLKVRKDLLKELNRKPDFYASLFGETQFKNVQQALTFDSGNAPLKYWMRFPEMGHLIATYYGVVVIILSAKQCLTFLPLMENEIGHLLNTTPIEIGIGQVNGNHFVHLKLRRGHPLPNLVPDWERNADVKVQYLFSMYQDRLSQYKKCRPATLVPEFITLDE</sequence>
<evidence type="ECO:0000256" key="1">
    <source>
        <dbReference type="SAM" id="MobiDB-lite"/>
    </source>
</evidence>
<comment type="caution">
    <text evidence="2">The sequence shown here is derived from an EMBL/GenBank/DDBJ whole genome shotgun (WGS) entry which is preliminary data.</text>
</comment>
<gene>
    <name evidence="2" type="ORF">M0R45_006350</name>
</gene>
<protein>
    <recommendedName>
        <fullName evidence="4">OTU domain-containing protein</fullName>
    </recommendedName>
</protein>
<organism evidence="2 3">
    <name type="scientific">Rubus argutus</name>
    <name type="common">Southern blackberry</name>
    <dbReference type="NCBI Taxonomy" id="59490"/>
    <lineage>
        <taxon>Eukaryota</taxon>
        <taxon>Viridiplantae</taxon>
        <taxon>Streptophyta</taxon>
        <taxon>Embryophyta</taxon>
        <taxon>Tracheophyta</taxon>
        <taxon>Spermatophyta</taxon>
        <taxon>Magnoliopsida</taxon>
        <taxon>eudicotyledons</taxon>
        <taxon>Gunneridae</taxon>
        <taxon>Pentapetalae</taxon>
        <taxon>rosids</taxon>
        <taxon>fabids</taxon>
        <taxon>Rosales</taxon>
        <taxon>Rosaceae</taxon>
        <taxon>Rosoideae</taxon>
        <taxon>Rosoideae incertae sedis</taxon>
        <taxon>Rubus</taxon>
    </lineage>
</organism>
<feature type="region of interest" description="Disordered" evidence="1">
    <location>
        <begin position="1"/>
        <end position="40"/>
    </location>
</feature>
<evidence type="ECO:0000313" key="2">
    <source>
        <dbReference type="EMBL" id="KAK9950884.1"/>
    </source>
</evidence>
<accession>A0AAW1YQT7</accession>
<reference evidence="2 3" key="1">
    <citation type="journal article" date="2023" name="G3 (Bethesda)">
        <title>A chromosome-length genome assembly and annotation of blackberry (Rubus argutus, cv. 'Hillquist').</title>
        <authorList>
            <person name="Bruna T."/>
            <person name="Aryal R."/>
            <person name="Dudchenko O."/>
            <person name="Sargent D.J."/>
            <person name="Mead D."/>
            <person name="Buti M."/>
            <person name="Cavallini A."/>
            <person name="Hytonen T."/>
            <person name="Andres J."/>
            <person name="Pham M."/>
            <person name="Weisz D."/>
            <person name="Mascagni F."/>
            <person name="Usai G."/>
            <person name="Natali L."/>
            <person name="Bassil N."/>
            <person name="Fernandez G.E."/>
            <person name="Lomsadze A."/>
            <person name="Armour M."/>
            <person name="Olukolu B."/>
            <person name="Poorten T."/>
            <person name="Britton C."/>
            <person name="Davik J."/>
            <person name="Ashrafi H."/>
            <person name="Aiden E.L."/>
            <person name="Borodovsky M."/>
            <person name="Worthington M."/>
        </authorList>
    </citation>
    <scope>NUCLEOTIDE SEQUENCE [LARGE SCALE GENOMIC DNA]</scope>
    <source>
        <strain evidence="2">PI 553951</strain>
    </source>
</reference>
<dbReference type="AlphaFoldDB" id="A0AAW1YQT7"/>
<dbReference type="CDD" id="cd22744">
    <property type="entry name" value="OTU"/>
    <property type="match status" value="1"/>
</dbReference>
<name>A0AAW1YQT7_RUBAR</name>